<reference evidence="11" key="1">
    <citation type="journal article" date="2023" name="Insect Mol. Biol.">
        <title>Genome sequencing provides insights into the evolution of gene families encoding plant cell wall-degrading enzymes in longhorned beetles.</title>
        <authorList>
            <person name="Shin N.R."/>
            <person name="Okamura Y."/>
            <person name="Kirsch R."/>
            <person name="Pauchet Y."/>
        </authorList>
    </citation>
    <scope>NUCLEOTIDE SEQUENCE</scope>
    <source>
        <strain evidence="11">MMC_N1</strain>
    </source>
</reference>
<sequence>MNSTPKNRNLNSKREDYLEWHEYFMATAFLAAKRSKDPCTQVGACIVNEDKVIVGIGYNGMPNGCPDDEFSWSKETNQGLENKHMYVCHAEVNAIVNKNCTNLKNCMLYVALFPCNECAKVIIQSGIKEVFYISDKHAHKIYTIASKKMFDAAGVKYRQLIPRQKQIVIDFSEIDWNNMNQMPSTPIKSNMTNDGDQQDRD</sequence>
<evidence type="ECO:0000256" key="7">
    <source>
        <dbReference type="ARBA" id="ARBA00038938"/>
    </source>
</evidence>
<comment type="caution">
    <text evidence="11">The sequence shown here is derived from an EMBL/GenBank/DDBJ whole genome shotgun (WGS) entry which is preliminary data.</text>
</comment>
<proteinExistence type="inferred from homology"/>
<comment type="cofactor">
    <cofactor evidence="1">
        <name>Zn(2+)</name>
        <dbReference type="ChEBI" id="CHEBI:29105"/>
    </cofactor>
</comment>
<name>A0ABQ9J9Z8_9CUCU</name>
<dbReference type="InterPro" id="IPR035105">
    <property type="entry name" value="Deoxycytidylate_deaminase_dom"/>
</dbReference>
<keyword evidence="3" id="KW-0479">Metal-binding</keyword>
<keyword evidence="5" id="KW-0378">Hydrolase</keyword>
<evidence type="ECO:0000256" key="5">
    <source>
        <dbReference type="ARBA" id="ARBA00022801"/>
    </source>
</evidence>
<evidence type="ECO:0000256" key="3">
    <source>
        <dbReference type="ARBA" id="ARBA00022723"/>
    </source>
</evidence>
<dbReference type="EC" id="3.5.4.12" evidence="7"/>
<evidence type="ECO:0000256" key="2">
    <source>
        <dbReference type="ARBA" id="ARBA00006576"/>
    </source>
</evidence>
<dbReference type="PANTHER" id="PTHR11086:SF18">
    <property type="entry name" value="DEOXYCYTIDYLATE DEAMINASE"/>
    <property type="match status" value="1"/>
</dbReference>
<evidence type="ECO:0000256" key="1">
    <source>
        <dbReference type="ARBA" id="ARBA00001947"/>
    </source>
</evidence>
<dbReference type="CDD" id="cd01286">
    <property type="entry name" value="deoxycytidylate_deaminase"/>
    <property type="match status" value="1"/>
</dbReference>
<accession>A0ABQ9J9Z8</accession>
<dbReference type="Proteomes" id="UP001162164">
    <property type="component" value="Unassembled WGS sequence"/>
</dbReference>
<dbReference type="Gene3D" id="3.40.140.10">
    <property type="entry name" value="Cytidine Deaminase, domain 2"/>
    <property type="match status" value="1"/>
</dbReference>
<organism evidence="11 12">
    <name type="scientific">Molorchus minor</name>
    <dbReference type="NCBI Taxonomy" id="1323400"/>
    <lineage>
        <taxon>Eukaryota</taxon>
        <taxon>Metazoa</taxon>
        <taxon>Ecdysozoa</taxon>
        <taxon>Arthropoda</taxon>
        <taxon>Hexapoda</taxon>
        <taxon>Insecta</taxon>
        <taxon>Pterygota</taxon>
        <taxon>Neoptera</taxon>
        <taxon>Endopterygota</taxon>
        <taxon>Coleoptera</taxon>
        <taxon>Polyphaga</taxon>
        <taxon>Cucujiformia</taxon>
        <taxon>Chrysomeloidea</taxon>
        <taxon>Cerambycidae</taxon>
        <taxon>Lamiinae</taxon>
        <taxon>Monochamini</taxon>
        <taxon>Molorchus</taxon>
    </lineage>
</organism>
<evidence type="ECO:0000259" key="10">
    <source>
        <dbReference type="PROSITE" id="PS51747"/>
    </source>
</evidence>
<keyword evidence="4" id="KW-0545">Nucleotide biosynthesis</keyword>
<feature type="compositionally biased region" description="Polar residues" evidence="9">
    <location>
        <begin position="182"/>
        <end position="195"/>
    </location>
</feature>
<gene>
    <name evidence="11" type="ORF">NQ317_005567</name>
</gene>
<protein>
    <recommendedName>
        <fullName evidence="8">dCMP deaminase</fullName>
        <ecNumber evidence="7">3.5.4.12</ecNumber>
    </recommendedName>
    <alternativeName>
        <fullName evidence="8">dCMP deaminase</fullName>
    </alternativeName>
</protein>
<dbReference type="InterPro" id="IPR015517">
    <property type="entry name" value="dCMP_deaminase-rel"/>
</dbReference>
<evidence type="ECO:0000256" key="9">
    <source>
        <dbReference type="SAM" id="MobiDB-lite"/>
    </source>
</evidence>
<comment type="similarity">
    <text evidence="2">Belongs to the cytidine and deoxycytidylate deaminase family.</text>
</comment>
<dbReference type="PROSITE" id="PS51747">
    <property type="entry name" value="CYT_DCMP_DEAMINASES_2"/>
    <property type="match status" value="1"/>
</dbReference>
<dbReference type="InterPro" id="IPR016192">
    <property type="entry name" value="APOBEC/CMP_deaminase_Zn-bd"/>
</dbReference>
<evidence type="ECO:0000313" key="11">
    <source>
        <dbReference type="EMBL" id="KAJ8974729.1"/>
    </source>
</evidence>
<feature type="region of interest" description="Disordered" evidence="9">
    <location>
        <begin position="182"/>
        <end position="201"/>
    </location>
</feature>
<dbReference type="PROSITE" id="PS00903">
    <property type="entry name" value="CYT_DCMP_DEAMINASES_1"/>
    <property type="match status" value="1"/>
</dbReference>
<evidence type="ECO:0000256" key="6">
    <source>
        <dbReference type="ARBA" id="ARBA00022833"/>
    </source>
</evidence>
<evidence type="ECO:0000313" key="12">
    <source>
        <dbReference type="Proteomes" id="UP001162164"/>
    </source>
</evidence>
<keyword evidence="12" id="KW-1185">Reference proteome</keyword>
<dbReference type="InterPro" id="IPR016193">
    <property type="entry name" value="Cytidine_deaminase-like"/>
</dbReference>
<dbReference type="InterPro" id="IPR002125">
    <property type="entry name" value="CMP_dCMP_dom"/>
</dbReference>
<dbReference type="SUPFAM" id="SSF53927">
    <property type="entry name" value="Cytidine deaminase-like"/>
    <property type="match status" value="1"/>
</dbReference>
<dbReference type="EMBL" id="JAPWTJ010000943">
    <property type="protein sequence ID" value="KAJ8974729.1"/>
    <property type="molecule type" value="Genomic_DNA"/>
</dbReference>
<dbReference type="Pfam" id="PF00383">
    <property type="entry name" value="dCMP_cyt_deam_1"/>
    <property type="match status" value="1"/>
</dbReference>
<feature type="domain" description="CMP/dCMP-type deaminase" evidence="10">
    <location>
        <begin position="19"/>
        <end position="157"/>
    </location>
</feature>
<keyword evidence="6" id="KW-0862">Zinc</keyword>
<evidence type="ECO:0000256" key="8">
    <source>
        <dbReference type="ARBA" id="ARBA00041763"/>
    </source>
</evidence>
<dbReference type="PANTHER" id="PTHR11086">
    <property type="entry name" value="DEOXYCYTIDYLATE DEAMINASE-RELATED"/>
    <property type="match status" value="1"/>
</dbReference>
<evidence type="ECO:0000256" key="4">
    <source>
        <dbReference type="ARBA" id="ARBA00022727"/>
    </source>
</evidence>